<evidence type="ECO:0000256" key="1">
    <source>
        <dbReference type="SAM" id="Phobius"/>
    </source>
</evidence>
<keyword evidence="1" id="KW-0812">Transmembrane</keyword>
<feature type="transmembrane region" description="Helical" evidence="1">
    <location>
        <begin position="53"/>
        <end position="72"/>
    </location>
</feature>
<proteinExistence type="predicted"/>
<dbReference type="EMBL" id="JARKIF010000002">
    <property type="protein sequence ID" value="KAJ7647921.1"/>
    <property type="molecule type" value="Genomic_DNA"/>
</dbReference>
<organism evidence="2 3">
    <name type="scientific">Roridomyces roridus</name>
    <dbReference type="NCBI Taxonomy" id="1738132"/>
    <lineage>
        <taxon>Eukaryota</taxon>
        <taxon>Fungi</taxon>
        <taxon>Dikarya</taxon>
        <taxon>Basidiomycota</taxon>
        <taxon>Agaricomycotina</taxon>
        <taxon>Agaricomycetes</taxon>
        <taxon>Agaricomycetidae</taxon>
        <taxon>Agaricales</taxon>
        <taxon>Marasmiineae</taxon>
        <taxon>Mycenaceae</taxon>
        <taxon>Roridomyces</taxon>
    </lineage>
</organism>
<name>A0AAD7CGD0_9AGAR</name>
<keyword evidence="3" id="KW-1185">Reference proteome</keyword>
<accession>A0AAD7CGD0</accession>
<comment type="caution">
    <text evidence="2">The sequence shown here is derived from an EMBL/GenBank/DDBJ whole genome shotgun (WGS) entry which is preliminary data.</text>
</comment>
<feature type="transmembrane region" description="Helical" evidence="1">
    <location>
        <begin position="115"/>
        <end position="138"/>
    </location>
</feature>
<feature type="transmembrane region" description="Helical" evidence="1">
    <location>
        <begin position="84"/>
        <end position="103"/>
    </location>
</feature>
<evidence type="ECO:0000313" key="3">
    <source>
        <dbReference type="Proteomes" id="UP001221142"/>
    </source>
</evidence>
<gene>
    <name evidence="2" type="ORF">FB45DRAFT_782893</name>
</gene>
<dbReference type="Proteomes" id="UP001221142">
    <property type="component" value="Unassembled WGS sequence"/>
</dbReference>
<sequence>MPSDEIPAAIQRELQISEYVLSGSAAILLWDILNNIRNDYLLLFKHRFQLTSAVYLTARCASVVYILGLTIYATNPFHACESAYVALDVFMPIGVSANTFLFFSRVRAIYGGDRLITFVFGFLWLSVVAGSLTIPIGTTASGLPGNPTECVVTSLKKYTSASGVTLAVNDSLVFIAISYRLFSDFSESTWEPGERKPWWGRLRALLTGADLPAFAKSLFTDGQMYYMITVFINIVATALVLSSVDLAYRCIPAVLNFTLTGIMACRVYRNTKLNLHWGGRELTLPTLNSLTGEPLSLVLRTSNVDLPSVKTQDIP</sequence>
<dbReference type="AlphaFoldDB" id="A0AAD7CGD0"/>
<keyword evidence="1" id="KW-0472">Membrane</keyword>
<feature type="transmembrane region" description="Helical" evidence="1">
    <location>
        <begin position="224"/>
        <end position="240"/>
    </location>
</feature>
<keyword evidence="1" id="KW-1133">Transmembrane helix</keyword>
<protein>
    <submittedName>
        <fullName evidence="2">Uncharacterized protein</fullName>
    </submittedName>
</protein>
<reference evidence="2" key="1">
    <citation type="submission" date="2023-03" db="EMBL/GenBank/DDBJ databases">
        <title>Massive genome expansion in bonnet fungi (Mycena s.s.) driven by repeated elements and novel gene families across ecological guilds.</title>
        <authorList>
            <consortium name="Lawrence Berkeley National Laboratory"/>
            <person name="Harder C.B."/>
            <person name="Miyauchi S."/>
            <person name="Viragh M."/>
            <person name="Kuo A."/>
            <person name="Thoen E."/>
            <person name="Andreopoulos B."/>
            <person name="Lu D."/>
            <person name="Skrede I."/>
            <person name="Drula E."/>
            <person name="Henrissat B."/>
            <person name="Morin E."/>
            <person name="Kohler A."/>
            <person name="Barry K."/>
            <person name="LaButti K."/>
            <person name="Morin E."/>
            <person name="Salamov A."/>
            <person name="Lipzen A."/>
            <person name="Mereny Z."/>
            <person name="Hegedus B."/>
            <person name="Baldrian P."/>
            <person name="Stursova M."/>
            <person name="Weitz H."/>
            <person name="Taylor A."/>
            <person name="Grigoriev I.V."/>
            <person name="Nagy L.G."/>
            <person name="Martin F."/>
            <person name="Kauserud H."/>
        </authorList>
    </citation>
    <scope>NUCLEOTIDE SEQUENCE</scope>
    <source>
        <strain evidence="2">9284</strain>
    </source>
</reference>
<evidence type="ECO:0000313" key="2">
    <source>
        <dbReference type="EMBL" id="KAJ7647921.1"/>
    </source>
</evidence>